<reference evidence="2" key="1">
    <citation type="submission" date="2019-08" db="EMBL/GenBank/DDBJ databases">
        <authorList>
            <person name="Kucharzyk K."/>
            <person name="Murdoch R.W."/>
            <person name="Higgins S."/>
            <person name="Loffler F."/>
        </authorList>
    </citation>
    <scope>NUCLEOTIDE SEQUENCE</scope>
</reference>
<dbReference type="EMBL" id="VSSQ01137205">
    <property type="protein sequence ID" value="MPN61087.1"/>
    <property type="molecule type" value="Genomic_DNA"/>
</dbReference>
<gene>
    <name evidence="2" type="ORF">SDC9_208821</name>
</gene>
<sequence length="104" mass="11923">MGAPVIIERFALARYWGDSSNSAWDVTFSAGNDTDSNSWEHVFTYSNQKSGVFKQEFDRGRDGNQSYLIPEPITARYFKYRTDRMSGSFATHYGEISVYGYYAN</sequence>
<feature type="domain" description="F5/8 type C" evidence="1">
    <location>
        <begin position="1"/>
        <end position="101"/>
    </location>
</feature>
<dbReference type="InterPro" id="IPR008979">
    <property type="entry name" value="Galactose-bd-like_sf"/>
</dbReference>
<dbReference type="InterPro" id="IPR000421">
    <property type="entry name" value="FA58C"/>
</dbReference>
<proteinExistence type="predicted"/>
<organism evidence="2">
    <name type="scientific">bioreactor metagenome</name>
    <dbReference type="NCBI Taxonomy" id="1076179"/>
    <lineage>
        <taxon>unclassified sequences</taxon>
        <taxon>metagenomes</taxon>
        <taxon>ecological metagenomes</taxon>
    </lineage>
</organism>
<protein>
    <recommendedName>
        <fullName evidence="1">F5/8 type C domain-containing protein</fullName>
    </recommendedName>
</protein>
<comment type="caution">
    <text evidence="2">The sequence shown here is derived from an EMBL/GenBank/DDBJ whole genome shotgun (WGS) entry which is preliminary data.</text>
</comment>
<evidence type="ECO:0000313" key="2">
    <source>
        <dbReference type="EMBL" id="MPN61087.1"/>
    </source>
</evidence>
<dbReference type="PROSITE" id="PS50022">
    <property type="entry name" value="FA58C_3"/>
    <property type="match status" value="1"/>
</dbReference>
<dbReference type="AlphaFoldDB" id="A0A645JCN6"/>
<evidence type="ECO:0000259" key="1">
    <source>
        <dbReference type="PROSITE" id="PS50022"/>
    </source>
</evidence>
<dbReference type="SUPFAM" id="SSF49785">
    <property type="entry name" value="Galactose-binding domain-like"/>
    <property type="match status" value="1"/>
</dbReference>
<name>A0A645JCN6_9ZZZZ</name>
<dbReference type="Gene3D" id="2.60.120.260">
    <property type="entry name" value="Galactose-binding domain-like"/>
    <property type="match status" value="1"/>
</dbReference>
<accession>A0A645JCN6</accession>